<dbReference type="EMBL" id="BQXS01004839">
    <property type="protein sequence ID" value="GKT37582.1"/>
    <property type="molecule type" value="Genomic_DNA"/>
</dbReference>
<keyword evidence="3" id="KW-1185">Reference proteome</keyword>
<dbReference type="PANTHER" id="PTHR33064:SF37">
    <property type="entry name" value="RIBONUCLEASE H"/>
    <property type="match status" value="1"/>
</dbReference>
<evidence type="ECO:0000313" key="2">
    <source>
        <dbReference type="EMBL" id="GKT37582.1"/>
    </source>
</evidence>
<name>A0ABQ5KYR9_9EUKA</name>
<dbReference type="InterPro" id="IPR043502">
    <property type="entry name" value="DNA/RNA_pol_sf"/>
</dbReference>
<dbReference type="PROSITE" id="PS50878">
    <property type="entry name" value="RT_POL"/>
    <property type="match status" value="1"/>
</dbReference>
<proteinExistence type="predicted"/>
<dbReference type="InterPro" id="IPR043128">
    <property type="entry name" value="Rev_trsase/Diguanyl_cyclase"/>
</dbReference>
<protein>
    <submittedName>
        <fullName evidence="2">Uncharacterized protein LOC105663869</fullName>
    </submittedName>
</protein>
<dbReference type="Pfam" id="PF00078">
    <property type="entry name" value="RVT_1"/>
    <property type="match status" value="1"/>
</dbReference>
<gene>
    <name evidence="2" type="ORF">ADUPG1_003520</name>
</gene>
<evidence type="ECO:0000313" key="3">
    <source>
        <dbReference type="Proteomes" id="UP001057375"/>
    </source>
</evidence>
<sequence length="202" mass="23506">MPVDESSKEITAFTTRDGLFQFNRVPFGLKTAPAYFQRVMNRNFNDLLYNACLIYLDDIIVFGRTLEEVKGNLEKVLRRLTDLRLSLNREKCRIGCKEVEYLGFIVNAEGRKVSPERITMLREMGKPETKKDVRRMLGMATYLMAFIPNFSRMIEPISRLVKGDGNEVSWETEQAEAWRRVVECLEQKLMLFHPDPEATMVL</sequence>
<dbReference type="Gene3D" id="3.10.10.10">
    <property type="entry name" value="HIV Type 1 Reverse Transcriptase, subunit A, domain 1"/>
    <property type="match status" value="1"/>
</dbReference>
<dbReference type="SUPFAM" id="SSF56672">
    <property type="entry name" value="DNA/RNA polymerases"/>
    <property type="match status" value="1"/>
</dbReference>
<evidence type="ECO:0000259" key="1">
    <source>
        <dbReference type="PROSITE" id="PS50878"/>
    </source>
</evidence>
<dbReference type="Proteomes" id="UP001057375">
    <property type="component" value="Unassembled WGS sequence"/>
</dbReference>
<dbReference type="CDD" id="cd01647">
    <property type="entry name" value="RT_LTR"/>
    <property type="match status" value="1"/>
</dbReference>
<feature type="domain" description="Reverse transcriptase" evidence="1">
    <location>
        <begin position="1"/>
        <end position="106"/>
    </location>
</feature>
<comment type="caution">
    <text evidence="2">The sequence shown here is derived from an EMBL/GenBank/DDBJ whole genome shotgun (WGS) entry which is preliminary data.</text>
</comment>
<dbReference type="PANTHER" id="PTHR33064">
    <property type="entry name" value="POL PROTEIN"/>
    <property type="match status" value="1"/>
</dbReference>
<dbReference type="InterPro" id="IPR000477">
    <property type="entry name" value="RT_dom"/>
</dbReference>
<organism evidence="2 3">
    <name type="scientific">Aduncisulcus paluster</name>
    <dbReference type="NCBI Taxonomy" id="2918883"/>
    <lineage>
        <taxon>Eukaryota</taxon>
        <taxon>Metamonada</taxon>
        <taxon>Carpediemonas-like organisms</taxon>
        <taxon>Aduncisulcus</taxon>
    </lineage>
</organism>
<reference evidence="2" key="1">
    <citation type="submission" date="2022-03" db="EMBL/GenBank/DDBJ databases">
        <title>Draft genome sequence of Aduncisulcus paluster, a free-living microaerophilic Fornicata.</title>
        <authorList>
            <person name="Yuyama I."/>
            <person name="Kume K."/>
            <person name="Tamura T."/>
            <person name="Inagaki Y."/>
            <person name="Hashimoto T."/>
        </authorList>
    </citation>
    <scope>NUCLEOTIDE SEQUENCE</scope>
    <source>
        <strain evidence="2">NY0171</strain>
    </source>
</reference>
<feature type="non-terminal residue" evidence="2">
    <location>
        <position position="202"/>
    </location>
</feature>
<dbReference type="Gene3D" id="3.30.70.270">
    <property type="match status" value="2"/>
</dbReference>
<accession>A0ABQ5KYR9</accession>
<dbReference type="InterPro" id="IPR051320">
    <property type="entry name" value="Viral_Replic_Matur_Polypro"/>
</dbReference>